<dbReference type="AlphaFoldDB" id="A0A8X7R1F9"/>
<dbReference type="EMBL" id="JAAMPC010000011">
    <property type="protein sequence ID" value="KAG2279892.1"/>
    <property type="molecule type" value="Genomic_DNA"/>
</dbReference>
<keyword evidence="2" id="KW-1185">Reference proteome</keyword>
<gene>
    <name evidence="1" type="ORF">Bca52824_051112</name>
</gene>
<reference evidence="1 2" key="1">
    <citation type="submission" date="2020-02" db="EMBL/GenBank/DDBJ databases">
        <authorList>
            <person name="Ma Q."/>
            <person name="Huang Y."/>
            <person name="Song X."/>
            <person name="Pei D."/>
        </authorList>
    </citation>
    <scope>NUCLEOTIDE SEQUENCE [LARGE SCALE GENOMIC DNA]</scope>
    <source>
        <strain evidence="1">Sxm20200214</strain>
        <tissue evidence="1">Leaf</tissue>
    </source>
</reference>
<comment type="caution">
    <text evidence="1">The sequence shown here is derived from an EMBL/GenBank/DDBJ whole genome shotgun (WGS) entry which is preliminary data.</text>
</comment>
<organism evidence="1 2">
    <name type="scientific">Brassica carinata</name>
    <name type="common">Ethiopian mustard</name>
    <name type="synonym">Abyssinian cabbage</name>
    <dbReference type="NCBI Taxonomy" id="52824"/>
    <lineage>
        <taxon>Eukaryota</taxon>
        <taxon>Viridiplantae</taxon>
        <taxon>Streptophyta</taxon>
        <taxon>Embryophyta</taxon>
        <taxon>Tracheophyta</taxon>
        <taxon>Spermatophyta</taxon>
        <taxon>Magnoliopsida</taxon>
        <taxon>eudicotyledons</taxon>
        <taxon>Gunneridae</taxon>
        <taxon>Pentapetalae</taxon>
        <taxon>rosids</taxon>
        <taxon>malvids</taxon>
        <taxon>Brassicales</taxon>
        <taxon>Brassicaceae</taxon>
        <taxon>Brassiceae</taxon>
        <taxon>Brassica</taxon>
    </lineage>
</organism>
<dbReference type="Proteomes" id="UP000886595">
    <property type="component" value="Unassembled WGS sequence"/>
</dbReference>
<evidence type="ECO:0000313" key="1">
    <source>
        <dbReference type="EMBL" id="KAG2279892.1"/>
    </source>
</evidence>
<name>A0A8X7R1F9_BRACI</name>
<protein>
    <submittedName>
        <fullName evidence="1">Uncharacterized protein</fullName>
    </submittedName>
</protein>
<evidence type="ECO:0000313" key="2">
    <source>
        <dbReference type="Proteomes" id="UP000886595"/>
    </source>
</evidence>
<proteinExistence type="predicted"/>
<sequence length="77" mass="8496">MKIFTGVNASRRFHYTHDLNKTARARNKSHATNRFTDIGCERASKLVSSGVQKPKSYAASVGDPGIGLEQLELMCKV</sequence>
<accession>A0A8X7R1F9</accession>